<evidence type="ECO:0000313" key="1">
    <source>
        <dbReference type="EMBL" id="VDP82366.1"/>
    </source>
</evidence>
<sequence>MIKAASMPYRGFILQLNKRASECNYGDRLEEQLCDRLIGGINNISLRPQMSEKKGVTLSEVRKSGFVIDLIQGTVLSSYEDS</sequence>
<protein>
    <submittedName>
        <fullName evidence="3">Transposase</fullName>
    </submittedName>
</protein>
<reference evidence="3" key="1">
    <citation type="submission" date="2016-06" db="UniProtKB">
        <authorList>
            <consortium name="WormBaseParasite"/>
        </authorList>
    </citation>
    <scope>IDENTIFICATION</scope>
</reference>
<organism evidence="3">
    <name type="scientific">Echinostoma caproni</name>
    <dbReference type="NCBI Taxonomy" id="27848"/>
    <lineage>
        <taxon>Eukaryota</taxon>
        <taxon>Metazoa</taxon>
        <taxon>Spiralia</taxon>
        <taxon>Lophotrochozoa</taxon>
        <taxon>Platyhelminthes</taxon>
        <taxon>Trematoda</taxon>
        <taxon>Digenea</taxon>
        <taxon>Plagiorchiida</taxon>
        <taxon>Echinostomata</taxon>
        <taxon>Echinostomatoidea</taxon>
        <taxon>Echinostomatidae</taxon>
        <taxon>Echinostoma</taxon>
    </lineage>
</organism>
<reference evidence="1 2" key="2">
    <citation type="submission" date="2018-11" db="EMBL/GenBank/DDBJ databases">
        <authorList>
            <consortium name="Pathogen Informatics"/>
        </authorList>
    </citation>
    <scope>NUCLEOTIDE SEQUENCE [LARGE SCALE GENOMIC DNA]</scope>
    <source>
        <strain evidence="1 2">Egypt</strain>
    </source>
</reference>
<gene>
    <name evidence="1" type="ORF">ECPE_LOCUS7930</name>
</gene>
<name>A0A183ALU5_9TREM</name>
<dbReference type="Proteomes" id="UP000272942">
    <property type="component" value="Unassembled WGS sequence"/>
</dbReference>
<evidence type="ECO:0000313" key="2">
    <source>
        <dbReference type="Proteomes" id="UP000272942"/>
    </source>
</evidence>
<accession>A0A183ALU5</accession>
<dbReference type="WBParaSite" id="ECPE_0000795101-mRNA-1">
    <property type="protein sequence ID" value="ECPE_0000795101-mRNA-1"/>
    <property type="gene ID" value="ECPE_0000795101"/>
</dbReference>
<proteinExistence type="predicted"/>
<evidence type="ECO:0000313" key="3">
    <source>
        <dbReference type="WBParaSite" id="ECPE_0000795101-mRNA-1"/>
    </source>
</evidence>
<keyword evidence="2" id="KW-1185">Reference proteome</keyword>
<dbReference type="OrthoDB" id="10064127at2759"/>
<dbReference type="EMBL" id="UZAN01045285">
    <property type="protein sequence ID" value="VDP82366.1"/>
    <property type="molecule type" value="Genomic_DNA"/>
</dbReference>
<dbReference type="AlphaFoldDB" id="A0A183ALU5"/>